<accession>A0A0J8AXR0</accession>
<evidence type="ECO:0000259" key="1">
    <source>
        <dbReference type="Pfam" id="PF02889"/>
    </source>
</evidence>
<dbReference type="SUPFAM" id="SSF158702">
    <property type="entry name" value="Sec63 N-terminal domain-like"/>
    <property type="match status" value="1"/>
</dbReference>
<keyword evidence="3" id="KW-1185">Reference proteome</keyword>
<sequence>MARPRIAGGKIPYINKVNVLMHAHLLRVDIPDELHEDMALVLSRCHQLIKAMLDICLMKRLYRNLVSVYCLYHSMTP</sequence>
<dbReference type="OrthoDB" id="1734229at2759"/>
<dbReference type="EMBL" id="KQ101857">
    <property type="protein sequence ID" value="KMS93516.1"/>
    <property type="molecule type" value="Genomic_DNA"/>
</dbReference>
<evidence type="ECO:0000313" key="3">
    <source>
        <dbReference type="Proteomes" id="UP000035740"/>
    </source>
</evidence>
<dbReference type="Pfam" id="PF02889">
    <property type="entry name" value="Sec63"/>
    <property type="match status" value="1"/>
</dbReference>
<dbReference type="InterPro" id="IPR004179">
    <property type="entry name" value="Sec63-dom"/>
</dbReference>
<dbReference type="Gene3D" id="1.10.3380.10">
    <property type="entry name" value="Sec63 N-terminal domain-like domain"/>
    <property type="match status" value="1"/>
</dbReference>
<proteinExistence type="predicted"/>
<protein>
    <recommendedName>
        <fullName evidence="1">SEC63 domain-containing protein</fullName>
    </recommendedName>
</protein>
<dbReference type="Proteomes" id="UP000035740">
    <property type="component" value="Unassembled WGS sequence"/>
</dbReference>
<reference evidence="2 3" key="1">
    <citation type="journal article" date="2014" name="Nature">
        <title>The genome of the recently domesticated crop plant sugar beet (Beta vulgaris).</title>
        <authorList>
            <person name="Dohm J.C."/>
            <person name="Minoche A.E."/>
            <person name="Holtgrawe D."/>
            <person name="Capella-Gutierrez S."/>
            <person name="Zakrzewski F."/>
            <person name="Tafer H."/>
            <person name="Rupp O."/>
            <person name="Sorensen T.R."/>
            <person name="Stracke R."/>
            <person name="Reinhardt R."/>
            <person name="Goesmann A."/>
            <person name="Kraft T."/>
            <person name="Schulz B."/>
            <person name="Stadler P.F."/>
            <person name="Schmidt T."/>
            <person name="Gabaldon T."/>
            <person name="Lehrach H."/>
            <person name="Weisshaar B."/>
            <person name="Himmelbauer H."/>
        </authorList>
    </citation>
    <scope>NUCLEOTIDE SEQUENCE [LARGE SCALE GENOMIC DNA]</scope>
    <source>
        <tissue evidence="2">Taproot</tissue>
    </source>
</reference>
<gene>
    <name evidence="2" type="ORF">BVRB_030690</name>
</gene>
<dbReference type="AlphaFoldDB" id="A0A0J8AXR0"/>
<name>A0A0J8AXR0_BETVV</name>
<organism evidence="2 3">
    <name type="scientific">Beta vulgaris subsp. vulgaris</name>
    <name type="common">Beet</name>
    <dbReference type="NCBI Taxonomy" id="3555"/>
    <lineage>
        <taxon>Eukaryota</taxon>
        <taxon>Viridiplantae</taxon>
        <taxon>Streptophyta</taxon>
        <taxon>Embryophyta</taxon>
        <taxon>Tracheophyta</taxon>
        <taxon>Spermatophyta</taxon>
        <taxon>Magnoliopsida</taxon>
        <taxon>eudicotyledons</taxon>
        <taxon>Gunneridae</taxon>
        <taxon>Pentapetalae</taxon>
        <taxon>Caryophyllales</taxon>
        <taxon>Chenopodiaceae</taxon>
        <taxon>Betoideae</taxon>
        <taxon>Beta</taxon>
    </lineage>
</organism>
<feature type="non-terminal residue" evidence="2">
    <location>
        <position position="77"/>
    </location>
</feature>
<feature type="domain" description="SEC63" evidence="1">
    <location>
        <begin position="15"/>
        <end position="69"/>
    </location>
</feature>
<evidence type="ECO:0000313" key="2">
    <source>
        <dbReference type="EMBL" id="KMS93516.1"/>
    </source>
</evidence>